<sequence length="173" mass="20431">MSAKQTRCPQCKTIYHVTQKQLTLAQGMVCCAKCNFTFNAITHLYVPVTLVDKFDELHHVTSAIQHDNEKPNVLEIFQQKIENSNIDLLTYLNNLKYFQSIDSLNSPLLYLSSDRDNLRQQQIKQRKSKHWKYYLIWCVINLILFGLLLLQIVWFNPELAAHYEILRQLRALY</sequence>
<feature type="transmembrane region" description="Helical" evidence="1">
    <location>
        <begin position="133"/>
        <end position="154"/>
    </location>
</feature>
<dbReference type="EMBL" id="CP016896">
    <property type="protein sequence ID" value="APV34934.1"/>
    <property type="molecule type" value="Genomic_DNA"/>
</dbReference>
<gene>
    <name evidence="2" type="ORF">BEN76_02405</name>
</gene>
<keyword evidence="1" id="KW-0472">Membrane</keyword>
<protein>
    <recommendedName>
        <fullName evidence="4">Zinc finger/thioredoxin putative domain-containing protein</fullName>
    </recommendedName>
</protein>
<dbReference type="STRING" id="487316.BEN76_02405"/>
<evidence type="ECO:0000313" key="2">
    <source>
        <dbReference type="EMBL" id="APV34934.1"/>
    </source>
</evidence>
<accession>A0A1P8EFE6</accession>
<dbReference type="InterPro" id="IPR011723">
    <property type="entry name" value="Znf/thioredoxin_put"/>
</dbReference>
<dbReference type="Proteomes" id="UP000185674">
    <property type="component" value="Chromosome"/>
</dbReference>
<evidence type="ECO:0000256" key="1">
    <source>
        <dbReference type="SAM" id="Phobius"/>
    </source>
</evidence>
<reference evidence="2 3" key="1">
    <citation type="submission" date="2016-08" db="EMBL/GenBank/DDBJ databases">
        <title>Complete genome sequence of Acinetobacter baylyi strain GFJ2.</title>
        <authorList>
            <person name="Tabata M."/>
            <person name="Kuboki S."/>
            <person name="Gibu N."/>
            <person name="Kinouchi Y."/>
            <person name="Vangnai A."/>
            <person name="Kasai D."/>
            <person name="Fukuda M."/>
        </authorList>
    </citation>
    <scope>NUCLEOTIDE SEQUENCE [LARGE SCALE GENOMIC DNA]</scope>
    <source>
        <strain evidence="2 3">GFJ2</strain>
    </source>
</reference>
<keyword evidence="1" id="KW-1133">Transmembrane helix</keyword>
<proteinExistence type="predicted"/>
<dbReference type="AlphaFoldDB" id="A0A1P8EFE6"/>
<dbReference type="RefSeq" id="WP_076032143.1">
    <property type="nucleotide sequence ID" value="NZ_BKYV01000001.1"/>
</dbReference>
<name>A0A1P8EFE6_9GAMM</name>
<organism evidence="2 3">
    <name type="scientific">Acinetobacter soli</name>
    <dbReference type="NCBI Taxonomy" id="487316"/>
    <lineage>
        <taxon>Bacteria</taxon>
        <taxon>Pseudomonadati</taxon>
        <taxon>Pseudomonadota</taxon>
        <taxon>Gammaproteobacteria</taxon>
        <taxon>Moraxellales</taxon>
        <taxon>Moraxellaceae</taxon>
        <taxon>Acinetobacter</taxon>
    </lineage>
</organism>
<keyword evidence="1" id="KW-0812">Transmembrane</keyword>
<evidence type="ECO:0008006" key="4">
    <source>
        <dbReference type="Google" id="ProtNLM"/>
    </source>
</evidence>
<dbReference type="KEGG" id="asol:BEN76_02405"/>
<dbReference type="NCBIfam" id="TIGR02098">
    <property type="entry name" value="MJ0042_CXXC"/>
    <property type="match status" value="1"/>
</dbReference>
<evidence type="ECO:0000313" key="3">
    <source>
        <dbReference type="Proteomes" id="UP000185674"/>
    </source>
</evidence>
<dbReference type="eggNOG" id="COG1273">
    <property type="taxonomic scope" value="Bacteria"/>
</dbReference>